<name>G0HGE0_CORVD</name>
<evidence type="ECO:0000313" key="2">
    <source>
        <dbReference type="EMBL" id="AEK38179.1"/>
    </source>
</evidence>
<evidence type="ECO:0000259" key="1">
    <source>
        <dbReference type="Pfam" id="PF13006"/>
    </source>
</evidence>
<organism evidence="2 3">
    <name type="scientific">Corynebacterium variabile (strain DSM 44702 / CIP 107183 / JCM 12073 / NCIMB 30131)</name>
    <name type="common">Corynebacterium mooreparkense</name>
    <dbReference type="NCBI Taxonomy" id="858619"/>
    <lineage>
        <taxon>Bacteria</taxon>
        <taxon>Bacillati</taxon>
        <taxon>Actinomycetota</taxon>
        <taxon>Actinomycetes</taxon>
        <taxon>Mycobacteriales</taxon>
        <taxon>Corynebacteriaceae</taxon>
        <taxon>Corynebacterium</taxon>
    </lineage>
</organism>
<accession>G0HGE0</accession>
<proteinExistence type="predicted"/>
<dbReference type="Pfam" id="PF13006">
    <property type="entry name" value="Nterm_IS4"/>
    <property type="match status" value="1"/>
</dbReference>
<gene>
    <name evidence="2" type="ordered locus">CVAR_2839</name>
</gene>
<dbReference type="HOGENOM" id="CLU_2328987_0_0_11"/>
<protein>
    <submittedName>
        <fullName evidence="2">Transposase for insertion sequence element</fullName>
    </submittedName>
</protein>
<dbReference type="InterPro" id="IPR024473">
    <property type="entry name" value="Transposases_IS4_N"/>
</dbReference>
<feature type="domain" description="Transposase IS4 N-terminal" evidence="1">
    <location>
        <begin position="1"/>
        <end position="55"/>
    </location>
</feature>
<reference evidence="2 3" key="1">
    <citation type="journal article" date="2011" name="BMC Genomics">
        <title>Complete genome sequence of Corynebacterium variabile DSM 44702 isolated from the surface of smear-ripened cheeses and insights into cheese ripening and flavor generation.</title>
        <authorList>
            <person name="Schroeder J."/>
            <person name="Maus I."/>
            <person name="Trost E."/>
            <person name="Tauch A."/>
        </authorList>
    </citation>
    <scope>NUCLEOTIDE SEQUENCE [LARGE SCALE GENOMIC DNA]</scope>
    <source>
        <strain evidence="3">DSM 44702 / JCM 12073 / NCIMB 30131</strain>
    </source>
</reference>
<dbReference type="eggNOG" id="COG3385">
    <property type="taxonomic scope" value="Bacteria"/>
</dbReference>
<dbReference type="EMBL" id="CP002917">
    <property type="protein sequence ID" value="AEK38179.1"/>
    <property type="molecule type" value="Genomic_DNA"/>
</dbReference>
<sequence length="98" mass="10694">MALNPQGSYADVLDQLTDGLSWASGWQDIYQPPSPAAVVQARRRLGSSPLRLLFDRVAGPVADIDTPGTFLASRRMAPSNLIWLNLARIVHLSADRIP</sequence>
<dbReference type="AlphaFoldDB" id="G0HGE0"/>
<dbReference type="Proteomes" id="UP000006659">
    <property type="component" value="Chromosome"/>
</dbReference>
<evidence type="ECO:0000313" key="3">
    <source>
        <dbReference type="Proteomes" id="UP000006659"/>
    </source>
</evidence>
<dbReference type="KEGG" id="cva:CVAR_2839"/>